<keyword evidence="1" id="KW-0812">Transmembrane</keyword>
<dbReference type="EMBL" id="GBRH01255992">
    <property type="protein sequence ID" value="JAD41903.1"/>
    <property type="molecule type" value="Transcribed_RNA"/>
</dbReference>
<keyword evidence="1" id="KW-1133">Transmembrane helix</keyword>
<reference evidence="2" key="1">
    <citation type="submission" date="2014-09" db="EMBL/GenBank/DDBJ databases">
        <authorList>
            <person name="Magalhaes I.L.F."/>
            <person name="Oliveira U."/>
            <person name="Santos F.R."/>
            <person name="Vidigal T.H.D.A."/>
            <person name="Brescovit A.D."/>
            <person name="Santos A.J."/>
        </authorList>
    </citation>
    <scope>NUCLEOTIDE SEQUENCE</scope>
    <source>
        <tissue evidence="2">Shoot tissue taken approximately 20 cm above the soil surface</tissue>
    </source>
</reference>
<protein>
    <submittedName>
        <fullName evidence="2">Uncharacterized protein</fullName>
    </submittedName>
</protein>
<accession>A0A0A8ZW01</accession>
<reference evidence="2" key="2">
    <citation type="journal article" date="2015" name="Data Brief">
        <title>Shoot transcriptome of the giant reed, Arundo donax.</title>
        <authorList>
            <person name="Barrero R.A."/>
            <person name="Guerrero F.D."/>
            <person name="Moolhuijzen P."/>
            <person name="Goolsby J.A."/>
            <person name="Tidwell J."/>
            <person name="Bellgard S.E."/>
            <person name="Bellgard M.I."/>
        </authorList>
    </citation>
    <scope>NUCLEOTIDE SEQUENCE</scope>
    <source>
        <tissue evidence="2">Shoot tissue taken approximately 20 cm above the soil surface</tissue>
    </source>
</reference>
<keyword evidence="1" id="KW-0472">Membrane</keyword>
<dbReference type="AlphaFoldDB" id="A0A0A8ZW01"/>
<sequence>MTAGLGALADRWALILGLVAPLVVLSGVLCKLMPIYFLLLLEKCLQCALRARWQASPLLGTNKSLALGGDCDRPPYTFKGRANPSIRMVF</sequence>
<feature type="transmembrane region" description="Helical" evidence="1">
    <location>
        <begin position="12"/>
        <end position="41"/>
    </location>
</feature>
<organism evidence="2">
    <name type="scientific">Arundo donax</name>
    <name type="common">Giant reed</name>
    <name type="synonym">Donax arundinaceus</name>
    <dbReference type="NCBI Taxonomy" id="35708"/>
    <lineage>
        <taxon>Eukaryota</taxon>
        <taxon>Viridiplantae</taxon>
        <taxon>Streptophyta</taxon>
        <taxon>Embryophyta</taxon>
        <taxon>Tracheophyta</taxon>
        <taxon>Spermatophyta</taxon>
        <taxon>Magnoliopsida</taxon>
        <taxon>Liliopsida</taxon>
        <taxon>Poales</taxon>
        <taxon>Poaceae</taxon>
        <taxon>PACMAD clade</taxon>
        <taxon>Arundinoideae</taxon>
        <taxon>Arundineae</taxon>
        <taxon>Arundo</taxon>
    </lineage>
</organism>
<evidence type="ECO:0000313" key="2">
    <source>
        <dbReference type="EMBL" id="JAD41903.1"/>
    </source>
</evidence>
<name>A0A0A8ZW01_ARUDO</name>
<evidence type="ECO:0000256" key="1">
    <source>
        <dbReference type="SAM" id="Phobius"/>
    </source>
</evidence>
<proteinExistence type="predicted"/>